<comment type="similarity">
    <text evidence="4 5">Belongs to the RlpA family.</text>
</comment>
<dbReference type="EC" id="4.2.2.-" evidence="4"/>
<dbReference type="InterPro" id="IPR034718">
    <property type="entry name" value="RlpA"/>
</dbReference>
<dbReference type="SUPFAM" id="SSF50685">
    <property type="entry name" value="Barwin-like endoglucanases"/>
    <property type="match status" value="1"/>
</dbReference>
<feature type="signal peptide" evidence="7">
    <location>
        <begin position="1"/>
        <end position="27"/>
    </location>
</feature>
<evidence type="ECO:0000313" key="9">
    <source>
        <dbReference type="EMBL" id="GAA5069526.1"/>
    </source>
</evidence>
<keyword evidence="2 4" id="KW-0456">Lyase</keyword>
<keyword evidence="1 7" id="KW-0732">Signal</keyword>
<dbReference type="SUPFAM" id="SSF110997">
    <property type="entry name" value="Sporulation related repeat"/>
    <property type="match status" value="1"/>
</dbReference>
<organism evidence="9 10">
    <name type="scientific">Lysobacter panacisoli</name>
    <dbReference type="NCBI Taxonomy" id="1255263"/>
    <lineage>
        <taxon>Bacteria</taxon>
        <taxon>Pseudomonadati</taxon>
        <taxon>Pseudomonadota</taxon>
        <taxon>Gammaproteobacteria</taxon>
        <taxon>Lysobacterales</taxon>
        <taxon>Lysobacteraceae</taxon>
        <taxon>Lysobacter</taxon>
    </lineage>
</organism>
<comment type="function">
    <text evidence="4">Lytic transglycosylase with a strong preference for naked glycan strands that lack stem peptides.</text>
</comment>
<keyword evidence="4" id="KW-0449">Lipoprotein</keyword>
<dbReference type="NCBIfam" id="TIGR00413">
    <property type="entry name" value="rlpA"/>
    <property type="match status" value="1"/>
</dbReference>
<protein>
    <recommendedName>
        <fullName evidence="4">Endolytic peptidoglycan transglycosylase RlpA</fullName>
        <ecNumber evidence="4">4.2.2.-</ecNumber>
    </recommendedName>
</protein>
<evidence type="ECO:0000256" key="3">
    <source>
        <dbReference type="ARBA" id="ARBA00023316"/>
    </source>
</evidence>
<dbReference type="RefSeq" id="WP_158982839.1">
    <property type="nucleotide sequence ID" value="NZ_BAABKY010000001.1"/>
</dbReference>
<dbReference type="EMBL" id="BAABKY010000001">
    <property type="protein sequence ID" value="GAA5069526.1"/>
    <property type="molecule type" value="Genomic_DNA"/>
</dbReference>
<dbReference type="InterPro" id="IPR036908">
    <property type="entry name" value="RlpA-like_sf"/>
</dbReference>
<dbReference type="PROSITE" id="PS51257">
    <property type="entry name" value="PROKAR_LIPOPROTEIN"/>
    <property type="match status" value="1"/>
</dbReference>
<comment type="subcellular location">
    <subcellularLocation>
        <location evidence="4">Cell membrane</location>
        <topology evidence="4">Lipid-anchor</topology>
    </subcellularLocation>
</comment>
<evidence type="ECO:0000313" key="10">
    <source>
        <dbReference type="Proteomes" id="UP001501083"/>
    </source>
</evidence>
<proteinExistence type="inferred from homology"/>
<evidence type="ECO:0000256" key="5">
    <source>
        <dbReference type="RuleBase" id="RU003495"/>
    </source>
</evidence>
<dbReference type="Pfam" id="PF03330">
    <property type="entry name" value="DPBB_1"/>
    <property type="match status" value="1"/>
</dbReference>
<keyword evidence="4" id="KW-1003">Cell membrane</keyword>
<accession>A0ABP9L4S7</accession>
<dbReference type="PANTHER" id="PTHR34183:SF1">
    <property type="entry name" value="ENDOLYTIC PEPTIDOGLYCAN TRANSGLYCOSYLASE RLPA"/>
    <property type="match status" value="1"/>
</dbReference>
<dbReference type="PROSITE" id="PS51724">
    <property type="entry name" value="SPOR"/>
    <property type="match status" value="1"/>
</dbReference>
<evidence type="ECO:0000256" key="7">
    <source>
        <dbReference type="SAM" id="SignalP"/>
    </source>
</evidence>
<dbReference type="InterPro" id="IPR007730">
    <property type="entry name" value="SPOR-like_dom"/>
</dbReference>
<reference evidence="10" key="1">
    <citation type="journal article" date="2019" name="Int. J. Syst. Evol. Microbiol.">
        <title>The Global Catalogue of Microorganisms (GCM) 10K type strain sequencing project: providing services to taxonomists for standard genome sequencing and annotation.</title>
        <authorList>
            <consortium name="The Broad Institute Genomics Platform"/>
            <consortium name="The Broad Institute Genome Sequencing Center for Infectious Disease"/>
            <person name="Wu L."/>
            <person name="Ma J."/>
        </authorList>
    </citation>
    <scope>NUCLEOTIDE SEQUENCE [LARGE SCALE GENOMIC DNA]</scope>
    <source>
        <strain evidence="10">JCM 19212</strain>
    </source>
</reference>
<feature type="chain" id="PRO_5045197474" description="Endolytic peptidoglycan transglycosylase RlpA" evidence="7">
    <location>
        <begin position="28"/>
        <end position="377"/>
    </location>
</feature>
<keyword evidence="4" id="KW-0564">Palmitate</keyword>
<evidence type="ECO:0000256" key="6">
    <source>
        <dbReference type="SAM" id="MobiDB-lite"/>
    </source>
</evidence>
<evidence type="ECO:0000256" key="1">
    <source>
        <dbReference type="ARBA" id="ARBA00022729"/>
    </source>
</evidence>
<dbReference type="CDD" id="cd22268">
    <property type="entry name" value="DPBB_RlpA-like"/>
    <property type="match status" value="1"/>
</dbReference>
<keyword evidence="10" id="KW-1185">Reference proteome</keyword>
<dbReference type="PANTHER" id="PTHR34183">
    <property type="entry name" value="ENDOLYTIC PEPTIDOGLYCAN TRANSGLYCOSYLASE RLPA"/>
    <property type="match status" value="1"/>
</dbReference>
<evidence type="ECO:0000259" key="8">
    <source>
        <dbReference type="PROSITE" id="PS51724"/>
    </source>
</evidence>
<feature type="region of interest" description="Disordered" evidence="6">
    <location>
        <begin position="47"/>
        <end position="89"/>
    </location>
</feature>
<dbReference type="HAMAP" id="MF_02071">
    <property type="entry name" value="RlpA"/>
    <property type="match status" value="1"/>
</dbReference>
<keyword evidence="4" id="KW-0472">Membrane</keyword>
<dbReference type="Gene3D" id="3.30.70.1070">
    <property type="entry name" value="Sporulation related repeat"/>
    <property type="match status" value="1"/>
</dbReference>
<dbReference type="Pfam" id="PF05036">
    <property type="entry name" value="SPOR"/>
    <property type="match status" value="1"/>
</dbReference>
<dbReference type="InterPro" id="IPR009009">
    <property type="entry name" value="RlpA-like_DPBB"/>
</dbReference>
<dbReference type="Proteomes" id="UP001501083">
    <property type="component" value="Unassembled WGS sequence"/>
</dbReference>
<dbReference type="InterPro" id="IPR012997">
    <property type="entry name" value="RplA"/>
</dbReference>
<evidence type="ECO:0000256" key="2">
    <source>
        <dbReference type="ARBA" id="ARBA00023239"/>
    </source>
</evidence>
<evidence type="ECO:0000256" key="4">
    <source>
        <dbReference type="HAMAP-Rule" id="MF_02071"/>
    </source>
</evidence>
<keyword evidence="3 4" id="KW-0961">Cell wall biogenesis/degradation</keyword>
<sequence>MTGARAPGAIALRGCAVVLALTLAACASAPKKPASQAVAMPDRDGVQHAPLAGKKKSPYAPAQEDPNTRGHYTAGGLYKPGVSDSTPDHVPDVDAIPEPEVTNEPRSSVGNRPVYAVLGKKYKVLDNPRGYVERGTASYYGQKFHGRRTSNLEVYDMYAFTAAHKTLPLPSFARVTNLDNGKSVVVRVNDRGPFHEGRVIDLSYAAAVKLGITQRGTGRVEVRALAPGDDDKPTVAAAPAAKPATPSAMDRLVSAMPIASANAGELPPGVRIATGKPTPIGSAAAQAPVPAVPAIPAAVSAGDITFQVASFSARANADRALTRLREAGIDAARISDASANGQTIWRLRVGPLQEAQAPELAARIAGLGFGQPQRVRD</sequence>
<dbReference type="Gene3D" id="2.40.40.10">
    <property type="entry name" value="RlpA-like domain"/>
    <property type="match status" value="1"/>
</dbReference>
<name>A0ABP9L4S7_9GAMM</name>
<gene>
    <name evidence="4" type="primary">rlpA</name>
    <name evidence="9" type="ORF">GCM10025759_06460</name>
</gene>
<feature type="domain" description="SPOR" evidence="8">
    <location>
        <begin position="298"/>
        <end position="377"/>
    </location>
</feature>
<comment type="caution">
    <text evidence="9">The sequence shown here is derived from an EMBL/GenBank/DDBJ whole genome shotgun (WGS) entry which is preliminary data.</text>
</comment>
<dbReference type="InterPro" id="IPR036680">
    <property type="entry name" value="SPOR-like_sf"/>
</dbReference>